<dbReference type="Proteomes" id="UP000295388">
    <property type="component" value="Unassembled WGS sequence"/>
</dbReference>
<comment type="caution">
    <text evidence="1">The sequence shown here is derived from an EMBL/GenBank/DDBJ whole genome shotgun (WGS) entry which is preliminary data.</text>
</comment>
<dbReference type="EMBL" id="SNWQ01000007">
    <property type="protein sequence ID" value="TDO48647.1"/>
    <property type="molecule type" value="Genomic_DNA"/>
</dbReference>
<name>A0A4R6KEE4_9ACTN</name>
<proteinExistence type="predicted"/>
<sequence>MKPNAATHLRYVVGDPSPYGNPEERLDLATAPAYQLFFSCFMGDVDLVIGDAGFSTKFGWVSTLSFAIGMLRAIRELPERKSSQIGFLESEDRIEFQLEDSSVRVSSSYSADVATIVYDELLELAGNALTDLLVELTSRFPTLRENPSLAVALGNPES</sequence>
<evidence type="ECO:0000313" key="1">
    <source>
        <dbReference type="EMBL" id="TDO48647.1"/>
    </source>
</evidence>
<dbReference type="RefSeq" id="WP_133801052.1">
    <property type="nucleotide sequence ID" value="NZ_SNWQ01000007.1"/>
</dbReference>
<keyword evidence="2" id="KW-1185">Reference proteome</keyword>
<accession>A0A4R6KEE4</accession>
<protein>
    <submittedName>
        <fullName evidence="1">Uncharacterized protein</fullName>
    </submittedName>
</protein>
<gene>
    <name evidence="1" type="ORF">EV643_107277</name>
</gene>
<evidence type="ECO:0000313" key="2">
    <source>
        <dbReference type="Proteomes" id="UP000295388"/>
    </source>
</evidence>
<reference evidence="1 2" key="1">
    <citation type="submission" date="2019-03" db="EMBL/GenBank/DDBJ databases">
        <title>Genomic Encyclopedia of Type Strains, Phase III (KMG-III): the genomes of soil and plant-associated and newly described type strains.</title>
        <authorList>
            <person name="Whitman W."/>
        </authorList>
    </citation>
    <scope>NUCLEOTIDE SEQUENCE [LARGE SCALE GENOMIC DNA]</scope>
    <source>
        <strain evidence="1 2">VKM Ac-2527</strain>
    </source>
</reference>
<organism evidence="1 2">
    <name type="scientific">Kribbella caucasensis</name>
    <dbReference type="NCBI Taxonomy" id="2512215"/>
    <lineage>
        <taxon>Bacteria</taxon>
        <taxon>Bacillati</taxon>
        <taxon>Actinomycetota</taxon>
        <taxon>Actinomycetes</taxon>
        <taxon>Propionibacteriales</taxon>
        <taxon>Kribbellaceae</taxon>
        <taxon>Kribbella</taxon>
    </lineage>
</organism>
<dbReference type="OrthoDB" id="5196192at2"/>
<dbReference type="AlphaFoldDB" id="A0A4R6KEE4"/>